<evidence type="ECO:0000313" key="2">
    <source>
        <dbReference type="Proteomes" id="UP000054047"/>
    </source>
</evidence>
<dbReference type="OrthoDB" id="10537604at2759"/>
<dbReference type="AlphaFoldDB" id="A0A0C2DAP1"/>
<reference evidence="1 2" key="1">
    <citation type="submission" date="2013-12" db="EMBL/GenBank/DDBJ databases">
        <title>Draft genome of the parsitic nematode Ancylostoma duodenale.</title>
        <authorList>
            <person name="Mitreva M."/>
        </authorList>
    </citation>
    <scope>NUCLEOTIDE SEQUENCE [LARGE SCALE GENOMIC DNA]</scope>
    <source>
        <strain evidence="1 2">Zhejiang</strain>
    </source>
</reference>
<dbReference type="EMBL" id="KN732017">
    <property type="protein sequence ID" value="KIH59382.1"/>
    <property type="molecule type" value="Genomic_DNA"/>
</dbReference>
<gene>
    <name evidence="1" type="ORF">ANCDUO_10387</name>
</gene>
<sequence length="163" mass="18074">MRPHNPYKRRANEHCDNAMSADELDALLDDIDPTDPFATIIGALKVMDGKIEALHTTLAEMSQFVSSKLGAIDAALARRSHSRPICIFCPNEQNRDGHPSGRCRNYSDVVARTIRVASLSLCGRCLLPRHDMVCETTCSCCGCEHNVLLCPLRNAELAPKRRK</sequence>
<dbReference type="Proteomes" id="UP000054047">
    <property type="component" value="Unassembled WGS sequence"/>
</dbReference>
<proteinExistence type="predicted"/>
<organism evidence="1 2">
    <name type="scientific">Ancylostoma duodenale</name>
    <dbReference type="NCBI Taxonomy" id="51022"/>
    <lineage>
        <taxon>Eukaryota</taxon>
        <taxon>Metazoa</taxon>
        <taxon>Ecdysozoa</taxon>
        <taxon>Nematoda</taxon>
        <taxon>Chromadorea</taxon>
        <taxon>Rhabditida</taxon>
        <taxon>Rhabditina</taxon>
        <taxon>Rhabditomorpha</taxon>
        <taxon>Strongyloidea</taxon>
        <taxon>Ancylostomatidae</taxon>
        <taxon>Ancylostomatinae</taxon>
        <taxon>Ancylostoma</taxon>
    </lineage>
</organism>
<keyword evidence="2" id="KW-1185">Reference proteome</keyword>
<evidence type="ECO:0000313" key="1">
    <source>
        <dbReference type="EMBL" id="KIH59382.1"/>
    </source>
</evidence>
<protein>
    <submittedName>
        <fullName evidence="1">Uncharacterized protein</fullName>
    </submittedName>
</protein>
<accession>A0A0C2DAP1</accession>
<name>A0A0C2DAP1_9BILA</name>